<dbReference type="EMBL" id="JXLP01000002">
    <property type="protein sequence ID" value="KIL79555.1"/>
    <property type="molecule type" value="Genomic_DNA"/>
</dbReference>
<evidence type="ECO:0008006" key="3">
    <source>
        <dbReference type="Google" id="ProtNLM"/>
    </source>
</evidence>
<evidence type="ECO:0000313" key="1">
    <source>
        <dbReference type="EMBL" id="KIL79555.1"/>
    </source>
</evidence>
<organism evidence="1 2">
    <name type="scientific">Bacillus badius</name>
    <dbReference type="NCBI Taxonomy" id="1455"/>
    <lineage>
        <taxon>Bacteria</taxon>
        <taxon>Bacillati</taxon>
        <taxon>Bacillota</taxon>
        <taxon>Bacilli</taxon>
        <taxon>Bacillales</taxon>
        <taxon>Bacillaceae</taxon>
        <taxon>Pseudobacillus</taxon>
    </lineage>
</organism>
<name>A0ABR5AXU0_BACBA</name>
<gene>
    <name evidence="1" type="ORF">SD77_2009</name>
</gene>
<keyword evidence="2" id="KW-1185">Reference proteome</keyword>
<proteinExistence type="predicted"/>
<protein>
    <recommendedName>
        <fullName evidence="3">Phage protein</fullName>
    </recommendedName>
</protein>
<evidence type="ECO:0000313" key="2">
    <source>
        <dbReference type="Proteomes" id="UP000031982"/>
    </source>
</evidence>
<comment type="caution">
    <text evidence="1">The sequence shown here is derived from an EMBL/GenBank/DDBJ whole genome shotgun (WGS) entry which is preliminary data.</text>
</comment>
<dbReference type="RefSeq" id="WP_041113222.1">
    <property type="nucleotide sequence ID" value="NZ_JXLP01000002.1"/>
</dbReference>
<sequence length="65" mass="7632">MNELTREQYQRQWESLNAAVNPKPSATQRESILAEYKRKREAQARVQRMLKELNAGLIKEIMTGK</sequence>
<dbReference type="Proteomes" id="UP000031982">
    <property type="component" value="Unassembled WGS sequence"/>
</dbReference>
<reference evidence="1 2" key="1">
    <citation type="submission" date="2015-01" db="EMBL/GenBank/DDBJ databases">
        <title>Genome Assembly of Bacillus badius MTCC 1458.</title>
        <authorList>
            <person name="Verma A."/>
            <person name="Khatri I."/>
            <person name="Mual P."/>
            <person name="Subramanian S."/>
            <person name="Krishnamurthi S."/>
        </authorList>
    </citation>
    <scope>NUCLEOTIDE SEQUENCE [LARGE SCALE GENOMIC DNA]</scope>
    <source>
        <strain evidence="1 2">MTCC 1458</strain>
    </source>
</reference>
<accession>A0ABR5AXU0</accession>